<keyword evidence="1" id="KW-0547">Nucleotide-binding</keyword>
<dbReference type="SMART" id="SM00490">
    <property type="entry name" value="HELICc"/>
    <property type="match status" value="1"/>
</dbReference>
<dbReference type="Pfam" id="PF19833">
    <property type="entry name" value="RecG_dom3_C"/>
    <property type="match status" value="1"/>
</dbReference>
<dbReference type="InterPro" id="IPR001650">
    <property type="entry name" value="Helicase_C-like"/>
</dbReference>
<keyword evidence="3" id="KW-0378">Hydrolase</keyword>
<dbReference type="Gene3D" id="3.40.50.300">
    <property type="entry name" value="P-loop containing nucleotide triphosphate hydrolases"/>
    <property type="match status" value="2"/>
</dbReference>
<feature type="domain" description="Helicase C-terminal" evidence="10">
    <location>
        <begin position="485"/>
        <end position="647"/>
    </location>
</feature>
<dbReference type="PROSITE" id="PS51192">
    <property type="entry name" value="HELICASE_ATP_BIND_1"/>
    <property type="match status" value="1"/>
</dbReference>
<evidence type="ECO:0000256" key="3">
    <source>
        <dbReference type="ARBA" id="ARBA00022801"/>
    </source>
</evidence>
<proteinExistence type="predicted"/>
<dbReference type="Proteomes" id="UP000434342">
    <property type="component" value="Unassembled WGS sequence"/>
</dbReference>
<evidence type="ECO:0000256" key="1">
    <source>
        <dbReference type="ARBA" id="ARBA00022741"/>
    </source>
</evidence>
<keyword evidence="2" id="KW-0227">DNA damage</keyword>
<sequence length="720" mass="78058">MGSVPTTAGVGERLSRTCSMTDDVSRLRYVSGARRSAVERLGIRRVRDLLLHIPHRYLDFTHVTDIAHADVGQEATVVATVDKVTLKRPRPRMQVVEVYLLDSTGVIEATFFRQPWIAEQLSQGDVVALSGKVTFSYGFKQMKAPFWEVVGSKGQVGDYARILPVHPVGEGISAAWMRRIVSAALADVGDVADFLPAGTRAARGLMSLACALRQIHFPLTMESKEEARRRLAYDELLCLQLALLARQRLELRGVTPFSHSVDGPHMRALVAAMPFDLTREQRAAADDILRDMASDHVMNRLLLGDVGTGKTAVAAVAMAAVADSGTQAAVMAPTSVLAAQYAQKIGPLLDEAGVTWRLVTGSTDADARAEAAAGLASGEVCVVFGTTAIISDDLEFRRLTLVVIDEQHRFGVSQRAALRSKGAGADLLAMTATPIPRTLALTAYGDMECSRIRHRPKTGAGVVTTCIPPESADLAYGAIREACAEGHQAYVVCPLIDEKDDGSELDDVPEASRSGATRIHSAEATYRELSQRVLKGLRVGLLTGRMGAAQKDEAMEAFRRGDVDVLVSTTVIEVGVDVPNATVMLVYDADRFGLATLHQLRGRVGRGDWEGHVFLECAAKKGTPARTRLAALERTSDGFELAELDLKLRHEGEALGYRQHGGPSLKVVDLAQDEELMGWAREDALKIFSQDPSLAEDVHRPLAIELRDRFGAYFEEVLHA</sequence>
<keyword evidence="5" id="KW-0067">ATP-binding</keyword>
<keyword evidence="4 11" id="KW-0347">Helicase</keyword>
<accession>A0A6N7WTQ9</accession>
<dbReference type="AlphaFoldDB" id="A0A6N7WTQ9"/>
<comment type="caution">
    <text evidence="11">The sequence shown here is derived from an EMBL/GenBank/DDBJ whole genome shotgun (WGS) entry which is preliminary data.</text>
</comment>
<evidence type="ECO:0000256" key="7">
    <source>
        <dbReference type="ARBA" id="ARBA00023204"/>
    </source>
</evidence>
<dbReference type="GO" id="GO:0003678">
    <property type="term" value="F:DNA helicase activity"/>
    <property type="evidence" value="ECO:0007669"/>
    <property type="project" value="TreeGrafter"/>
</dbReference>
<evidence type="ECO:0000259" key="9">
    <source>
        <dbReference type="PROSITE" id="PS51192"/>
    </source>
</evidence>
<dbReference type="RefSeq" id="WP_304120840.1">
    <property type="nucleotide sequence ID" value="NZ_JALEUD010000140.1"/>
</dbReference>
<evidence type="ECO:0000256" key="5">
    <source>
        <dbReference type="ARBA" id="ARBA00022840"/>
    </source>
</evidence>
<dbReference type="Gene3D" id="2.40.50.140">
    <property type="entry name" value="Nucleic acid-binding proteins"/>
    <property type="match status" value="1"/>
</dbReference>
<feature type="domain" description="Helicase ATP-binding" evidence="9">
    <location>
        <begin position="291"/>
        <end position="452"/>
    </location>
</feature>
<reference evidence="11 12" key="1">
    <citation type="submission" date="2019-08" db="EMBL/GenBank/DDBJ databases">
        <title>In-depth cultivation of the pig gut microbiome towards novel bacterial diversity and tailored functional studies.</title>
        <authorList>
            <person name="Wylensek D."/>
            <person name="Hitch T.C.A."/>
            <person name="Clavel T."/>
        </authorList>
    </citation>
    <scope>NUCLEOTIDE SEQUENCE [LARGE SCALE GENOMIC DNA]</scope>
    <source>
        <strain evidence="11 12">WB01_CNA04</strain>
    </source>
</reference>
<evidence type="ECO:0000256" key="2">
    <source>
        <dbReference type="ARBA" id="ARBA00022763"/>
    </source>
</evidence>
<dbReference type="GO" id="GO:0006281">
    <property type="term" value="P:DNA repair"/>
    <property type="evidence" value="ECO:0007669"/>
    <property type="project" value="UniProtKB-KW"/>
</dbReference>
<evidence type="ECO:0000259" key="10">
    <source>
        <dbReference type="PROSITE" id="PS51194"/>
    </source>
</evidence>
<name>A0A6N7WTQ9_9ACTN</name>
<keyword evidence="6" id="KW-0238">DNA-binding</keyword>
<dbReference type="Pfam" id="PF00271">
    <property type="entry name" value="Helicase_C"/>
    <property type="match status" value="1"/>
</dbReference>
<dbReference type="Pfam" id="PF00270">
    <property type="entry name" value="DEAD"/>
    <property type="match status" value="1"/>
</dbReference>
<dbReference type="InterPro" id="IPR014001">
    <property type="entry name" value="Helicase_ATP-bd"/>
</dbReference>
<dbReference type="InterPro" id="IPR027417">
    <property type="entry name" value="P-loop_NTPase"/>
</dbReference>
<dbReference type="InterPro" id="IPR047112">
    <property type="entry name" value="RecG/Mfd"/>
</dbReference>
<dbReference type="InterPro" id="IPR012340">
    <property type="entry name" value="NA-bd_OB-fold"/>
</dbReference>
<dbReference type="InterPro" id="IPR011545">
    <property type="entry name" value="DEAD/DEAH_box_helicase_dom"/>
</dbReference>
<dbReference type="EMBL" id="VUND01000001">
    <property type="protein sequence ID" value="MST60080.1"/>
    <property type="molecule type" value="Genomic_DNA"/>
</dbReference>
<dbReference type="Pfam" id="PF17191">
    <property type="entry name" value="RecG_wedge"/>
    <property type="match status" value="1"/>
</dbReference>
<dbReference type="PROSITE" id="PS51194">
    <property type="entry name" value="HELICASE_CTER"/>
    <property type="match status" value="1"/>
</dbReference>
<keyword evidence="7" id="KW-0234">DNA repair</keyword>
<dbReference type="GO" id="GO:0005524">
    <property type="term" value="F:ATP binding"/>
    <property type="evidence" value="ECO:0007669"/>
    <property type="project" value="UniProtKB-KW"/>
</dbReference>
<evidence type="ECO:0000256" key="6">
    <source>
        <dbReference type="ARBA" id="ARBA00023125"/>
    </source>
</evidence>
<dbReference type="SMART" id="SM00487">
    <property type="entry name" value="DEXDc"/>
    <property type="match status" value="1"/>
</dbReference>
<organism evidence="11 12">
    <name type="scientific">Parafannyhessea umbonata</name>
    <dbReference type="NCBI Taxonomy" id="604330"/>
    <lineage>
        <taxon>Bacteria</taxon>
        <taxon>Bacillati</taxon>
        <taxon>Actinomycetota</taxon>
        <taxon>Coriobacteriia</taxon>
        <taxon>Coriobacteriales</taxon>
        <taxon>Atopobiaceae</taxon>
        <taxon>Parafannyhessea</taxon>
    </lineage>
</organism>
<evidence type="ECO:0000313" key="11">
    <source>
        <dbReference type="EMBL" id="MST60080.1"/>
    </source>
</evidence>
<dbReference type="CDD" id="cd04488">
    <property type="entry name" value="RecG_wedge_OBF"/>
    <property type="match status" value="1"/>
</dbReference>
<dbReference type="InterPro" id="IPR045562">
    <property type="entry name" value="RecG_dom3_C"/>
</dbReference>
<protein>
    <recommendedName>
        <fullName evidence="8">Probable DNA 3'-5' helicase RecG</fullName>
    </recommendedName>
</protein>
<dbReference type="PANTHER" id="PTHR47964:SF1">
    <property type="entry name" value="ATP-DEPENDENT DNA HELICASE HOMOLOG RECG, CHLOROPLASTIC"/>
    <property type="match status" value="1"/>
</dbReference>
<evidence type="ECO:0000313" key="12">
    <source>
        <dbReference type="Proteomes" id="UP000434342"/>
    </source>
</evidence>
<dbReference type="GO" id="GO:0003677">
    <property type="term" value="F:DNA binding"/>
    <property type="evidence" value="ECO:0007669"/>
    <property type="project" value="UniProtKB-KW"/>
</dbReference>
<dbReference type="SUPFAM" id="SSF52540">
    <property type="entry name" value="P-loop containing nucleoside triphosphate hydrolases"/>
    <property type="match status" value="2"/>
</dbReference>
<dbReference type="NCBIfam" id="NF008168">
    <property type="entry name" value="PRK10917.2-2"/>
    <property type="match status" value="1"/>
</dbReference>
<evidence type="ECO:0000256" key="8">
    <source>
        <dbReference type="ARBA" id="ARBA00049819"/>
    </source>
</evidence>
<dbReference type="PANTHER" id="PTHR47964">
    <property type="entry name" value="ATP-DEPENDENT DNA HELICASE HOMOLOG RECG, CHLOROPLASTIC"/>
    <property type="match status" value="1"/>
</dbReference>
<evidence type="ECO:0000256" key="4">
    <source>
        <dbReference type="ARBA" id="ARBA00022806"/>
    </source>
</evidence>
<gene>
    <name evidence="11" type="primary">recG</name>
    <name evidence="11" type="ORF">FYJ69_04030</name>
</gene>
<dbReference type="SUPFAM" id="SSF50249">
    <property type="entry name" value="Nucleic acid-binding proteins"/>
    <property type="match status" value="1"/>
</dbReference>
<dbReference type="GO" id="GO:0016787">
    <property type="term" value="F:hydrolase activity"/>
    <property type="evidence" value="ECO:0007669"/>
    <property type="project" value="UniProtKB-KW"/>
</dbReference>
<dbReference type="InterPro" id="IPR033454">
    <property type="entry name" value="RecG_wedge"/>
</dbReference>